<dbReference type="EMBL" id="CP063120">
    <property type="protein sequence ID" value="QOR16821.1"/>
    <property type="molecule type" value="Genomic_DNA"/>
</dbReference>
<dbReference type="InterPro" id="IPR017871">
    <property type="entry name" value="ABC_transporter-like_CS"/>
</dbReference>
<sequence length="270" mass="29520">MSSSIKVIKEQNIIDLENIVVQFPSRDGSLFGRKKFTAVNNVSLGIKAGETIGLVGESGCGKSTLANVIIGLLKPTSGLVKFNGLQMQYGSSEARKQFGRQVSVIFQDPATALNPRMKVLDILRDPMDIHNVLQPHEREKRVYDLLSRVGLPRSAAQVEPTRLSGGQKQRVAIARALALNPKLIVADEPTSALDVSVRAQVLNLLADLKKELNLAMVFISHDIQTVRQVSDRIVVMYGGQILETGSTEDIFNHPTVDYTRKLLGVAPSLL</sequence>
<evidence type="ECO:0000313" key="8">
    <source>
        <dbReference type="EMBL" id="RDE85241.1"/>
    </source>
</evidence>
<dbReference type="GeneID" id="93297639"/>
<dbReference type="OMA" id="QYSGGML"/>
<dbReference type="PROSITE" id="PS00211">
    <property type="entry name" value="ABC_TRANSPORTER_1"/>
    <property type="match status" value="1"/>
</dbReference>
<evidence type="ECO:0000256" key="4">
    <source>
        <dbReference type="ARBA" id="ARBA00022840"/>
    </source>
</evidence>
<dbReference type="InterPro" id="IPR027417">
    <property type="entry name" value="P-loop_NTPase"/>
</dbReference>
<dbReference type="CDD" id="cd03257">
    <property type="entry name" value="ABC_NikE_OppD_transporters"/>
    <property type="match status" value="1"/>
</dbReference>
<dbReference type="SUPFAM" id="SSF52540">
    <property type="entry name" value="P-loop containing nucleoside triphosphate hydrolases"/>
    <property type="match status" value="1"/>
</dbReference>
<dbReference type="Gene3D" id="3.40.50.300">
    <property type="entry name" value="P-loop containing nucleotide triphosphate hydrolases"/>
    <property type="match status" value="1"/>
</dbReference>
<dbReference type="PROSITE" id="PS50893">
    <property type="entry name" value="ABC_TRANSPORTER_2"/>
    <property type="match status" value="1"/>
</dbReference>
<accession>A0A1B8T640</accession>
<organism evidence="9 12">
    <name type="scientific">Haemophilus parainfluenzae</name>
    <dbReference type="NCBI Taxonomy" id="729"/>
    <lineage>
        <taxon>Bacteria</taxon>
        <taxon>Pseudomonadati</taxon>
        <taxon>Pseudomonadota</taxon>
        <taxon>Gammaproteobacteria</taxon>
        <taxon>Pasteurellales</taxon>
        <taxon>Pasteurellaceae</taxon>
        <taxon>Haemophilus</taxon>
    </lineage>
</organism>
<dbReference type="GO" id="GO:0055085">
    <property type="term" value="P:transmembrane transport"/>
    <property type="evidence" value="ECO:0007669"/>
    <property type="project" value="UniProtKB-ARBA"/>
</dbReference>
<dbReference type="InterPro" id="IPR003593">
    <property type="entry name" value="AAA+_ATPase"/>
</dbReference>
<evidence type="ECO:0000259" key="5">
    <source>
        <dbReference type="PROSITE" id="PS50893"/>
    </source>
</evidence>
<evidence type="ECO:0000256" key="3">
    <source>
        <dbReference type="ARBA" id="ARBA00022741"/>
    </source>
</evidence>
<protein>
    <submittedName>
        <fullName evidence="6 9">ABC transporter</fullName>
    </submittedName>
</protein>
<evidence type="ECO:0000313" key="7">
    <source>
        <dbReference type="EMBL" id="QOR16821.1"/>
    </source>
</evidence>
<reference evidence="6 10" key="1">
    <citation type="submission" date="2016-06" db="EMBL/GenBank/DDBJ databases">
        <title>Simultaneous identification of Haemophilus influenzae and Haemophilus haemolyticus using TaqMan real-time PCR.</title>
        <authorList>
            <person name="Price E.P."/>
            <person name="Sarovich D.S."/>
            <person name="Harris T."/>
            <person name="Spargo J.C."/>
            <person name="Nosworthy E."/>
            <person name="Beissbarth J."/>
            <person name="Smith-Vaughan H.C."/>
        </authorList>
    </citation>
    <scope>NUCLEOTIDE SEQUENCE [LARGE SCALE GENOMIC DNA]</scope>
    <source>
        <strain evidence="6 10">ATCC 9796</strain>
    </source>
</reference>
<evidence type="ECO:0000256" key="2">
    <source>
        <dbReference type="ARBA" id="ARBA00022448"/>
    </source>
</evidence>
<dbReference type="EMBL" id="QEPT01000001">
    <property type="protein sequence ID" value="RDE85241.1"/>
    <property type="molecule type" value="Genomic_DNA"/>
</dbReference>
<dbReference type="GO" id="GO:0005524">
    <property type="term" value="F:ATP binding"/>
    <property type="evidence" value="ECO:0007669"/>
    <property type="project" value="UniProtKB-KW"/>
</dbReference>
<dbReference type="PANTHER" id="PTHR43776:SF7">
    <property type="entry name" value="D,D-DIPEPTIDE TRANSPORT ATP-BINDING PROTEIN DDPF-RELATED"/>
    <property type="match status" value="1"/>
</dbReference>
<dbReference type="AlphaFoldDB" id="A0A1B8T640"/>
<evidence type="ECO:0000256" key="1">
    <source>
        <dbReference type="ARBA" id="ARBA00005417"/>
    </source>
</evidence>
<dbReference type="SMART" id="SM00382">
    <property type="entry name" value="AAA"/>
    <property type="match status" value="1"/>
</dbReference>
<reference evidence="7 13" key="3">
    <citation type="submission" date="2020-10" db="EMBL/GenBank/DDBJ databases">
        <title>Genomic diversity and antimicrobial resistance of Haemophilus colonising the airways of young children with cystic fibrosis.</title>
        <authorList>
            <person name="Watts S.C."/>
            <person name="Judd L.M."/>
            <person name="Carzino R."/>
            <person name="Ranganathan S."/>
            <person name="Holt K.E."/>
        </authorList>
    </citation>
    <scope>NUCLEOTIDE SEQUENCE [LARGE SCALE GENOMIC DNA]</scope>
    <source>
        <strain evidence="7 13">M1C137_2</strain>
    </source>
</reference>
<dbReference type="OrthoDB" id="9784450at2"/>
<dbReference type="PANTHER" id="PTHR43776">
    <property type="entry name" value="TRANSPORT ATP-BINDING PROTEIN"/>
    <property type="match status" value="1"/>
</dbReference>
<evidence type="ECO:0000313" key="12">
    <source>
        <dbReference type="Proteomes" id="UP000253910"/>
    </source>
</evidence>
<dbReference type="Pfam" id="PF00005">
    <property type="entry name" value="ABC_tran"/>
    <property type="match status" value="1"/>
</dbReference>
<evidence type="ECO:0000313" key="13">
    <source>
        <dbReference type="Proteomes" id="UP000595009"/>
    </source>
</evidence>
<dbReference type="Proteomes" id="UP000253910">
    <property type="component" value="Unassembled WGS sequence"/>
</dbReference>
<dbReference type="Proteomes" id="UP000595009">
    <property type="component" value="Chromosome"/>
</dbReference>
<proteinExistence type="inferred from homology"/>
<dbReference type="InterPro" id="IPR050319">
    <property type="entry name" value="ABC_transp_ATP-bind"/>
</dbReference>
<name>A0A1B8T640_HAEPA</name>
<dbReference type="InterPro" id="IPR003439">
    <property type="entry name" value="ABC_transporter-like_ATP-bd"/>
</dbReference>
<dbReference type="RefSeq" id="WP_005696082.1">
    <property type="nucleotide sequence ID" value="NZ_CP031477.1"/>
</dbReference>
<evidence type="ECO:0000313" key="10">
    <source>
        <dbReference type="Proteomes" id="UP000092740"/>
    </source>
</evidence>
<keyword evidence="3" id="KW-0547">Nucleotide-binding</keyword>
<evidence type="ECO:0000313" key="9">
    <source>
        <dbReference type="EMBL" id="RDE92613.1"/>
    </source>
</evidence>
<keyword evidence="4 9" id="KW-0067">ATP-binding</keyword>
<feature type="domain" description="ABC transporter" evidence="5">
    <location>
        <begin position="14"/>
        <end position="263"/>
    </location>
</feature>
<comment type="similarity">
    <text evidence="1">Belongs to the ABC transporter superfamily.</text>
</comment>
<gene>
    <name evidence="6" type="ORF">BBB48_00480</name>
    <name evidence="9" type="ORF">DPV87_04375</name>
    <name evidence="8" type="ORF">DPV95_00135</name>
    <name evidence="7" type="ORF">INP94_08060</name>
</gene>
<dbReference type="Proteomes" id="UP000092740">
    <property type="component" value="Unassembled WGS sequence"/>
</dbReference>
<dbReference type="EMBL" id="MAQD01000001">
    <property type="protein sequence ID" value="OBY53252.1"/>
    <property type="molecule type" value="Genomic_DNA"/>
</dbReference>
<dbReference type="Proteomes" id="UP000253823">
    <property type="component" value="Unassembled WGS sequence"/>
</dbReference>
<evidence type="ECO:0000313" key="6">
    <source>
        <dbReference type="EMBL" id="OBY53252.1"/>
    </source>
</evidence>
<reference evidence="11 12" key="2">
    <citation type="submission" date="2018-05" db="EMBL/GenBank/DDBJ databases">
        <title>Draft Genome Sequences for a Diverse set of 7 Haemophilus Species.</title>
        <authorList>
            <person name="Nichols M."/>
            <person name="Topaz N."/>
            <person name="Wang X."/>
            <person name="Wang X."/>
            <person name="Boxrud D."/>
        </authorList>
    </citation>
    <scope>NUCLEOTIDE SEQUENCE [LARGE SCALE GENOMIC DNA]</scope>
    <source>
        <strain evidence="8 11">C2006002596</strain>
        <strain evidence="9 12">C2008001710</strain>
    </source>
</reference>
<evidence type="ECO:0000313" key="11">
    <source>
        <dbReference type="Proteomes" id="UP000253823"/>
    </source>
</evidence>
<keyword evidence="2" id="KW-0813">Transport</keyword>
<dbReference type="GO" id="GO:0016887">
    <property type="term" value="F:ATP hydrolysis activity"/>
    <property type="evidence" value="ECO:0007669"/>
    <property type="project" value="InterPro"/>
</dbReference>
<dbReference type="EMBL" id="QEPW01000006">
    <property type="protein sequence ID" value="RDE92613.1"/>
    <property type="molecule type" value="Genomic_DNA"/>
</dbReference>